<dbReference type="Proteomes" id="UP000321638">
    <property type="component" value="Unassembled WGS sequence"/>
</dbReference>
<dbReference type="AlphaFoldDB" id="A0A5C8PVB7"/>
<keyword evidence="1" id="KW-0597">Phosphoprotein</keyword>
<dbReference type="OrthoDB" id="582170at2"/>
<evidence type="ECO:0000313" key="3">
    <source>
        <dbReference type="EMBL" id="TXL82136.1"/>
    </source>
</evidence>
<dbReference type="PROSITE" id="PS50110">
    <property type="entry name" value="RESPONSE_REGULATORY"/>
    <property type="match status" value="1"/>
</dbReference>
<dbReference type="GO" id="GO:0000160">
    <property type="term" value="P:phosphorelay signal transduction system"/>
    <property type="evidence" value="ECO:0007669"/>
    <property type="project" value="InterPro"/>
</dbReference>
<name>A0A5C8PVB7_9HYPH</name>
<proteinExistence type="predicted"/>
<feature type="modified residue" description="4-aspartylphosphate" evidence="1">
    <location>
        <position position="101"/>
    </location>
</feature>
<dbReference type="InterPro" id="IPR011006">
    <property type="entry name" value="CheY-like_superfamily"/>
</dbReference>
<evidence type="ECO:0000259" key="2">
    <source>
        <dbReference type="PROSITE" id="PS50110"/>
    </source>
</evidence>
<organism evidence="3 4">
    <name type="scientific">Vineibacter terrae</name>
    <dbReference type="NCBI Taxonomy" id="2586908"/>
    <lineage>
        <taxon>Bacteria</taxon>
        <taxon>Pseudomonadati</taxon>
        <taxon>Pseudomonadota</taxon>
        <taxon>Alphaproteobacteria</taxon>
        <taxon>Hyphomicrobiales</taxon>
        <taxon>Vineibacter</taxon>
    </lineage>
</organism>
<gene>
    <name evidence="3" type="ORF">FHP25_00075</name>
</gene>
<accession>A0A5C8PVB7</accession>
<feature type="domain" description="Response regulatory" evidence="2">
    <location>
        <begin position="51"/>
        <end position="162"/>
    </location>
</feature>
<protein>
    <submittedName>
        <fullName evidence="3">Response regulator</fullName>
    </submittedName>
</protein>
<dbReference type="InterPro" id="IPR001789">
    <property type="entry name" value="Sig_transdc_resp-reg_receiver"/>
</dbReference>
<dbReference type="SUPFAM" id="SSF52172">
    <property type="entry name" value="CheY-like"/>
    <property type="match status" value="1"/>
</dbReference>
<reference evidence="3 4" key="1">
    <citation type="submission" date="2019-06" db="EMBL/GenBank/DDBJ databases">
        <title>New taxonomy in bacterial strain CC-CFT640, isolated from vineyard.</title>
        <authorList>
            <person name="Lin S.-Y."/>
            <person name="Tsai C.-F."/>
            <person name="Young C.-C."/>
        </authorList>
    </citation>
    <scope>NUCLEOTIDE SEQUENCE [LARGE SCALE GENOMIC DNA]</scope>
    <source>
        <strain evidence="3 4">CC-CFT640</strain>
    </source>
</reference>
<dbReference type="EMBL" id="VDUZ01000001">
    <property type="protein sequence ID" value="TXL82136.1"/>
    <property type="molecule type" value="Genomic_DNA"/>
</dbReference>
<dbReference type="Gene3D" id="3.40.50.2300">
    <property type="match status" value="1"/>
</dbReference>
<evidence type="ECO:0000313" key="4">
    <source>
        <dbReference type="Proteomes" id="UP000321638"/>
    </source>
</evidence>
<comment type="caution">
    <text evidence="3">The sequence shown here is derived from an EMBL/GenBank/DDBJ whole genome shotgun (WGS) entry which is preliminary data.</text>
</comment>
<dbReference type="SMART" id="SM00448">
    <property type="entry name" value="REC"/>
    <property type="match status" value="1"/>
</dbReference>
<keyword evidence="4" id="KW-1185">Reference proteome</keyword>
<sequence length="174" mass="18852">MPVAGRRNNGSPKSIAAAAVGGRGWGRPAEPIGEERSMMAGHAGDGLVGSRVLVVEDEFILAWDVERELYAAGCASVKLVTLVPEALQELQYWRPDVVLLDLRLRDGRSSMPIADTLDERAIPFVILTGQSPDAVSERHRDRPFLLKPCPTDTVVATLRQALQGRRTTTTPGQA</sequence>
<evidence type="ECO:0000256" key="1">
    <source>
        <dbReference type="PROSITE-ProRule" id="PRU00169"/>
    </source>
</evidence>